<protein>
    <submittedName>
        <fullName evidence="2">Uncharacterized protein</fullName>
    </submittedName>
</protein>
<dbReference type="PANTHER" id="PTHR46476:SF13">
    <property type="entry name" value="2, PUTATIVE, EXPRESSED-RELATED"/>
    <property type="match status" value="1"/>
</dbReference>
<dbReference type="PANTHER" id="PTHR46476">
    <property type="entry name" value="CHITINASE 2-LIKE"/>
    <property type="match status" value="1"/>
</dbReference>
<dbReference type="STRING" id="39946.B8BGU4"/>
<feature type="region of interest" description="Disordered" evidence="1">
    <location>
        <begin position="29"/>
        <end position="91"/>
    </location>
</feature>
<dbReference type="EMBL" id="CM000135">
    <property type="protein sequence ID" value="EEC66946.1"/>
    <property type="molecule type" value="Genomic_DNA"/>
</dbReference>
<sequence length="422" mass="44985">MVANGHSSPSAPWPLDADADMEVVLELTGVGPGGDEVSEDARGGGGGAADAEATEAADGGRRRASGGGGASYHSWISATTPSTSSRPSRSSVAGVVEFLQRLSMTEVRVRSVEAIPIVMCPQDGCFPVSSSPIDPPQIKYGHQVSLKDQTCTWVWDEVNNNPLMAANNKVKALLSHHQFSILKIPVTNPSDDLSDGGKLPFEAIFVSCKDSSHKPTILVLHGGPHSVSVSSYSKTSAFLASLGFNLLIVNYRGTPGFGEEALQSLPGKVGSQVDPDTFTERVGRLITVLKAKGVIKFASIAPFGNAEVQRHYMALWAKYGAVIDYINFQFYAYGASTTEAQYVDFFNQQIVNYPGGNILASFTTAATTTSVPVETALSACRTLQKEGKLYGIFIWAADHSRSQGFKYETESQALLANATISY</sequence>
<dbReference type="SUPFAM" id="SSF51445">
    <property type="entry name" value="(Trans)glycosidases"/>
    <property type="match status" value="1"/>
</dbReference>
<dbReference type="Gene3D" id="3.20.20.80">
    <property type="entry name" value="Glycosidases"/>
    <property type="match status" value="1"/>
</dbReference>
<accession>B8BGU4</accession>
<dbReference type="SUPFAM" id="SSF53474">
    <property type="entry name" value="alpha/beta-Hydrolases"/>
    <property type="match status" value="1"/>
</dbReference>
<dbReference type="InterPro" id="IPR017853">
    <property type="entry name" value="GH"/>
</dbReference>
<evidence type="ECO:0000313" key="3">
    <source>
        <dbReference type="Proteomes" id="UP000007015"/>
    </source>
</evidence>
<gene>
    <name evidence="2" type="ORF">OsI_33580</name>
</gene>
<dbReference type="AlphaFoldDB" id="B8BGU4"/>
<feature type="compositionally biased region" description="Low complexity" evidence="1">
    <location>
        <begin position="79"/>
        <end position="91"/>
    </location>
</feature>
<name>B8BGU4_ORYSI</name>
<organism evidence="2 3">
    <name type="scientific">Oryza sativa subsp. indica</name>
    <name type="common">Rice</name>
    <dbReference type="NCBI Taxonomy" id="39946"/>
    <lineage>
        <taxon>Eukaryota</taxon>
        <taxon>Viridiplantae</taxon>
        <taxon>Streptophyta</taxon>
        <taxon>Embryophyta</taxon>
        <taxon>Tracheophyta</taxon>
        <taxon>Spermatophyta</taxon>
        <taxon>Magnoliopsida</taxon>
        <taxon>Liliopsida</taxon>
        <taxon>Poales</taxon>
        <taxon>Poaceae</taxon>
        <taxon>BOP clade</taxon>
        <taxon>Oryzoideae</taxon>
        <taxon>Oryzeae</taxon>
        <taxon>Oryzinae</taxon>
        <taxon>Oryza</taxon>
        <taxon>Oryza sativa</taxon>
    </lineage>
</organism>
<dbReference type="InterPro" id="IPR029058">
    <property type="entry name" value="AB_hydrolase_fold"/>
</dbReference>
<dbReference type="Proteomes" id="UP000007015">
    <property type="component" value="Chromosome 10"/>
</dbReference>
<keyword evidence="3" id="KW-1185">Reference proteome</keyword>
<proteinExistence type="predicted"/>
<evidence type="ECO:0000313" key="2">
    <source>
        <dbReference type="EMBL" id="EEC66946.1"/>
    </source>
</evidence>
<evidence type="ECO:0000256" key="1">
    <source>
        <dbReference type="SAM" id="MobiDB-lite"/>
    </source>
</evidence>
<reference evidence="2 3" key="1">
    <citation type="journal article" date="2005" name="PLoS Biol.">
        <title>The genomes of Oryza sativa: a history of duplications.</title>
        <authorList>
            <person name="Yu J."/>
            <person name="Wang J."/>
            <person name="Lin W."/>
            <person name="Li S."/>
            <person name="Li H."/>
            <person name="Zhou J."/>
            <person name="Ni P."/>
            <person name="Dong W."/>
            <person name="Hu S."/>
            <person name="Zeng C."/>
            <person name="Zhang J."/>
            <person name="Zhang Y."/>
            <person name="Li R."/>
            <person name="Xu Z."/>
            <person name="Li S."/>
            <person name="Li X."/>
            <person name="Zheng H."/>
            <person name="Cong L."/>
            <person name="Lin L."/>
            <person name="Yin J."/>
            <person name="Geng J."/>
            <person name="Li G."/>
            <person name="Shi J."/>
            <person name="Liu J."/>
            <person name="Lv H."/>
            <person name="Li J."/>
            <person name="Wang J."/>
            <person name="Deng Y."/>
            <person name="Ran L."/>
            <person name="Shi X."/>
            <person name="Wang X."/>
            <person name="Wu Q."/>
            <person name="Li C."/>
            <person name="Ren X."/>
            <person name="Wang J."/>
            <person name="Wang X."/>
            <person name="Li D."/>
            <person name="Liu D."/>
            <person name="Zhang X."/>
            <person name="Ji Z."/>
            <person name="Zhao W."/>
            <person name="Sun Y."/>
            <person name="Zhang Z."/>
            <person name="Bao J."/>
            <person name="Han Y."/>
            <person name="Dong L."/>
            <person name="Ji J."/>
            <person name="Chen P."/>
            <person name="Wu S."/>
            <person name="Liu J."/>
            <person name="Xiao Y."/>
            <person name="Bu D."/>
            <person name="Tan J."/>
            <person name="Yang L."/>
            <person name="Ye C."/>
            <person name="Zhang J."/>
            <person name="Xu J."/>
            <person name="Zhou Y."/>
            <person name="Yu Y."/>
            <person name="Zhang B."/>
            <person name="Zhuang S."/>
            <person name="Wei H."/>
            <person name="Liu B."/>
            <person name="Lei M."/>
            <person name="Yu H."/>
            <person name="Li Y."/>
            <person name="Xu H."/>
            <person name="Wei S."/>
            <person name="He X."/>
            <person name="Fang L."/>
            <person name="Zhang Z."/>
            <person name="Zhang Y."/>
            <person name="Huang X."/>
            <person name="Su Z."/>
            <person name="Tong W."/>
            <person name="Li J."/>
            <person name="Tong Z."/>
            <person name="Li S."/>
            <person name="Ye J."/>
            <person name="Wang L."/>
            <person name="Fang L."/>
            <person name="Lei T."/>
            <person name="Chen C."/>
            <person name="Chen H."/>
            <person name="Xu Z."/>
            <person name="Li H."/>
            <person name="Huang H."/>
            <person name="Zhang F."/>
            <person name="Xu H."/>
            <person name="Li N."/>
            <person name="Zhao C."/>
            <person name="Li S."/>
            <person name="Dong L."/>
            <person name="Huang Y."/>
            <person name="Li L."/>
            <person name="Xi Y."/>
            <person name="Qi Q."/>
            <person name="Li W."/>
            <person name="Zhang B."/>
            <person name="Hu W."/>
            <person name="Zhang Y."/>
            <person name="Tian X."/>
            <person name="Jiao Y."/>
            <person name="Liang X."/>
            <person name="Jin J."/>
            <person name="Gao L."/>
            <person name="Zheng W."/>
            <person name="Hao B."/>
            <person name="Liu S."/>
            <person name="Wang W."/>
            <person name="Yuan L."/>
            <person name="Cao M."/>
            <person name="McDermott J."/>
            <person name="Samudrala R."/>
            <person name="Wang J."/>
            <person name="Wong G.K."/>
            <person name="Yang H."/>
        </authorList>
    </citation>
    <scope>NUCLEOTIDE SEQUENCE [LARGE SCALE GENOMIC DNA]</scope>
    <source>
        <strain evidence="3">cv. 93-11</strain>
    </source>
</reference>
<dbReference type="HOGENOM" id="CLU_651146_0_0_1"/>
<dbReference type="Gramene" id="BGIOSGA032918-TA">
    <property type="protein sequence ID" value="BGIOSGA032918-PA"/>
    <property type="gene ID" value="BGIOSGA032918"/>
</dbReference>